<keyword evidence="2" id="KW-1185">Reference proteome</keyword>
<accession>A0ABP3T3M1</accession>
<sequence>MTARPAVSSEMPVPMRLPLVTLMGFRVPSVWGELPVSDRPSDKPVPIDAREARRDKVENWPTYRW</sequence>
<evidence type="ECO:0000313" key="2">
    <source>
        <dbReference type="Proteomes" id="UP001500724"/>
    </source>
</evidence>
<protein>
    <submittedName>
        <fullName evidence="1">Uncharacterized protein</fullName>
    </submittedName>
</protein>
<comment type="caution">
    <text evidence="1">The sequence shown here is derived from an EMBL/GenBank/DDBJ whole genome shotgun (WGS) entry which is preliminary data.</text>
</comment>
<proteinExistence type="predicted"/>
<dbReference type="EMBL" id="BAAAGU010000073">
    <property type="protein sequence ID" value="GAA0667105.1"/>
    <property type="molecule type" value="Genomic_DNA"/>
</dbReference>
<name>A0ABP3T3M1_9ACTN</name>
<evidence type="ECO:0000313" key="1">
    <source>
        <dbReference type="EMBL" id="GAA0667105.1"/>
    </source>
</evidence>
<dbReference type="Proteomes" id="UP001500724">
    <property type="component" value="Unassembled WGS sequence"/>
</dbReference>
<gene>
    <name evidence="1" type="ORF">GCM10009535_53660</name>
</gene>
<organism evidence="1 2">
    <name type="scientific">Streptomyces thermocarboxydovorans</name>
    <dbReference type="NCBI Taxonomy" id="59298"/>
    <lineage>
        <taxon>Bacteria</taxon>
        <taxon>Bacillati</taxon>
        <taxon>Actinomycetota</taxon>
        <taxon>Actinomycetes</taxon>
        <taxon>Kitasatosporales</taxon>
        <taxon>Streptomycetaceae</taxon>
        <taxon>Streptomyces</taxon>
    </lineage>
</organism>
<reference evidence="2" key="1">
    <citation type="journal article" date="2019" name="Int. J. Syst. Evol. Microbiol.">
        <title>The Global Catalogue of Microorganisms (GCM) 10K type strain sequencing project: providing services to taxonomists for standard genome sequencing and annotation.</title>
        <authorList>
            <consortium name="The Broad Institute Genomics Platform"/>
            <consortium name="The Broad Institute Genome Sequencing Center for Infectious Disease"/>
            <person name="Wu L."/>
            <person name="Ma J."/>
        </authorList>
    </citation>
    <scope>NUCLEOTIDE SEQUENCE [LARGE SCALE GENOMIC DNA]</scope>
    <source>
        <strain evidence="2">JCM 10367</strain>
    </source>
</reference>